<dbReference type="AlphaFoldDB" id="A0AAU9W3N2"/>
<proteinExistence type="predicted"/>
<reference evidence="2 3" key="1">
    <citation type="submission" date="2022-05" db="EMBL/GenBank/DDBJ databases">
        <authorList>
            <consortium name="Genoscope - CEA"/>
            <person name="William W."/>
        </authorList>
    </citation>
    <scope>NUCLEOTIDE SEQUENCE [LARGE SCALE GENOMIC DNA]</scope>
</reference>
<feature type="non-terminal residue" evidence="2">
    <location>
        <position position="1"/>
    </location>
</feature>
<sequence>KKRIIELNSKWALRPTQGDAEGFQLRFAESLQEHIARLQQNGEINDGETIRIKLSGDGTNIGKRLTVINFTFTLLNEKEVAMGEKGNYVLAVVKTTETYDNLRESLVNLRMEMSNLTEISANNCTYKLAYFLGGDWKF</sequence>
<evidence type="ECO:0000256" key="1">
    <source>
        <dbReference type="SAM" id="Coils"/>
    </source>
</evidence>
<name>A0AAU9W3N2_9CNID</name>
<comment type="caution">
    <text evidence="2">The sequence shown here is derived from an EMBL/GenBank/DDBJ whole genome shotgun (WGS) entry which is preliminary data.</text>
</comment>
<dbReference type="PANTHER" id="PTHR31424:SF3">
    <property type="entry name" value="RING-TYPE DOMAIN-CONTAINING PROTEIN"/>
    <property type="match status" value="1"/>
</dbReference>
<evidence type="ECO:0000313" key="2">
    <source>
        <dbReference type="EMBL" id="CAH3041807.1"/>
    </source>
</evidence>
<accession>A0AAU9W3N2</accession>
<keyword evidence="1" id="KW-0175">Coiled coil</keyword>
<evidence type="ECO:0000313" key="3">
    <source>
        <dbReference type="Proteomes" id="UP001159428"/>
    </source>
</evidence>
<gene>
    <name evidence="2" type="ORF">PMEA_00028394</name>
</gene>
<organism evidence="2 3">
    <name type="scientific">Pocillopora meandrina</name>
    <dbReference type="NCBI Taxonomy" id="46732"/>
    <lineage>
        <taxon>Eukaryota</taxon>
        <taxon>Metazoa</taxon>
        <taxon>Cnidaria</taxon>
        <taxon>Anthozoa</taxon>
        <taxon>Hexacorallia</taxon>
        <taxon>Scleractinia</taxon>
        <taxon>Astrocoeniina</taxon>
        <taxon>Pocilloporidae</taxon>
        <taxon>Pocillopora</taxon>
    </lineage>
</organism>
<protein>
    <submittedName>
        <fullName evidence="2">Uncharacterized protein</fullName>
    </submittedName>
</protein>
<keyword evidence="3" id="KW-1185">Reference proteome</keyword>
<dbReference type="PANTHER" id="PTHR31424">
    <property type="entry name" value="PROTEIN CBG23806"/>
    <property type="match status" value="1"/>
</dbReference>
<feature type="coiled-coil region" evidence="1">
    <location>
        <begin position="92"/>
        <end position="119"/>
    </location>
</feature>
<dbReference type="EMBL" id="CALNXJ010000006">
    <property type="protein sequence ID" value="CAH3041807.1"/>
    <property type="molecule type" value="Genomic_DNA"/>
</dbReference>
<dbReference type="Proteomes" id="UP001159428">
    <property type="component" value="Unassembled WGS sequence"/>
</dbReference>